<feature type="compositionally biased region" description="Polar residues" evidence="3">
    <location>
        <begin position="77"/>
        <end position="118"/>
    </location>
</feature>
<evidence type="ECO:0000313" key="5">
    <source>
        <dbReference type="EMBL" id="ODV66408.1"/>
    </source>
</evidence>
<dbReference type="InterPro" id="IPR051731">
    <property type="entry name" value="DENND11/AVL9_GEFs"/>
</dbReference>
<dbReference type="RefSeq" id="XP_020075475.1">
    <property type="nucleotide sequence ID" value="XM_020218789.1"/>
</dbReference>
<feature type="region of interest" description="Disordered" evidence="3">
    <location>
        <begin position="660"/>
        <end position="699"/>
    </location>
</feature>
<evidence type="ECO:0000256" key="1">
    <source>
        <dbReference type="ARBA" id="ARBA00038178"/>
    </source>
</evidence>
<evidence type="ECO:0000313" key="6">
    <source>
        <dbReference type="Proteomes" id="UP000095085"/>
    </source>
</evidence>
<feature type="coiled-coil region" evidence="2">
    <location>
        <begin position="304"/>
        <end position="331"/>
    </location>
</feature>
<dbReference type="EMBL" id="KV454542">
    <property type="protein sequence ID" value="ODV66408.1"/>
    <property type="molecule type" value="Genomic_DNA"/>
</dbReference>
<dbReference type="PANTHER" id="PTHR31017">
    <property type="entry name" value="LATE SECRETORY PATHWAY PROTEIN AVL9-RELATED"/>
    <property type="match status" value="1"/>
</dbReference>
<dbReference type="PROSITE" id="PS50211">
    <property type="entry name" value="DENN"/>
    <property type="match status" value="1"/>
</dbReference>
<feature type="compositionally biased region" description="Polar residues" evidence="3">
    <location>
        <begin position="660"/>
        <end position="684"/>
    </location>
</feature>
<feature type="compositionally biased region" description="Polar residues" evidence="3">
    <location>
        <begin position="23"/>
        <end position="41"/>
    </location>
</feature>
<feature type="region of interest" description="Disordered" evidence="3">
    <location>
        <begin position="21"/>
        <end position="118"/>
    </location>
</feature>
<comment type="similarity">
    <text evidence="1">Belongs to the AVL9 family.</text>
</comment>
<protein>
    <recommendedName>
        <fullName evidence="4">UDENN domain-containing protein</fullName>
    </recommendedName>
</protein>
<sequence>MNSSNKNSDDDSIKPLRLAKRNLSITNSPSKLSNTSITNTPKNDEFVCRPIRLGSRNKSTENETVNDNITSKHKSFNLLNSAITNDNPNPQTPSGSKHNSYISNSPSSNKDTSPSHLSNRKSIQIKNLPIIHSPKSHDSSFNISKNDDMIFAVCLVDFHHVRGPEIQWWKSNYHPVFNEDHKLFKNLPFQALPDGSHLFEETFSNFNLVYDFNNKISLDELNDIEHFDSNPNNLKTLFGCSCVRQVKTLDLSVEERERHKDITRSIVQKAVVVITRKQPIFTKIKEKLSIITKSYFQQDNFDNVEILEHLFDNLNDEKLLLESKNNEQEEEFFVNLNIKQTILKFKSNFLIIFKALLLEKKILIYSNNNLELLTQFQNNLISLIPNLISNLDYSGCPLSDYTEIHSTLSKPHTLNTNDRQSMLRFFGLPLQIFNTKNNFWNPYLPLQQLDELKINSFMAGCSNLLFLNQANHFKINLIVNLDTNEVTFPIGKSDDLSLSWNDKKFINNLISNINKDDENFVGNDDYIRYQFEDYLSGLVSTTRFHQYTERFLSNPPGFDTKVNPEFGDLSLFGDAFIKSWKSTKNYYIWDKICDEFIFNFQDPKHIGVDLVDNQPYAITNMFNNWKNKLNQQQSDQVNESMHPQKFIPDDGFVVVGNDKTSSNTENLSPGVSDVVSPTQSITSDSTRKSAGWNWGFKKK</sequence>
<dbReference type="GeneID" id="30993339"/>
<evidence type="ECO:0000256" key="3">
    <source>
        <dbReference type="SAM" id="MobiDB-lite"/>
    </source>
</evidence>
<dbReference type="AlphaFoldDB" id="A0A1E4RGM6"/>
<dbReference type="Proteomes" id="UP000095085">
    <property type="component" value="Unassembled WGS sequence"/>
</dbReference>
<keyword evidence="6" id="KW-1185">Reference proteome</keyword>
<dbReference type="GO" id="GO:0005737">
    <property type="term" value="C:cytoplasm"/>
    <property type="evidence" value="ECO:0007669"/>
    <property type="project" value="TreeGrafter"/>
</dbReference>
<reference evidence="6" key="1">
    <citation type="submission" date="2016-05" db="EMBL/GenBank/DDBJ databases">
        <title>Comparative genomics of biotechnologically important yeasts.</title>
        <authorList>
            <consortium name="DOE Joint Genome Institute"/>
            <person name="Riley R."/>
            <person name="Haridas S."/>
            <person name="Wolfe K.H."/>
            <person name="Lopes M.R."/>
            <person name="Hittinger C.T."/>
            <person name="Goker M."/>
            <person name="Salamov A."/>
            <person name="Wisecaver J."/>
            <person name="Long T.M."/>
            <person name="Aerts A.L."/>
            <person name="Barry K."/>
            <person name="Choi C."/>
            <person name="Clum A."/>
            <person name="Coughlan A.Y."/>
            <person name="Deshpande S."/>
            <person name="Douglass A.P."/>
            <person name="Hanson S.J."/>
            <person name="Klenk H.-P."/>
            <person name="Labutti K."/>
            <person name="Lapidus A."/>
            <person name="Lindquist E."/>
            <person name="Lipzen A."/>
            <person name="Meier-Kolthoff J.P."/>
            <person name="Ohm R.A."/>
            <person name="Otillar R.P."/>
            <person name="Pangilinan J."/>
            <person name="Peng Y."/>
            <person name="Rokas A."/>
            <person name="Rosa C.A."/>
            <person name="Scheuner C."/>
            <person name="Sibirny A.A."/>
            <person name="Slot J.C."/>
            <person name="Stielow J.B."/>
            <person name="Sun H."/>
            <person name="Kurtzman C.P."/>
            <person name="Blackwell M."/>
            <person name="Grigoriev I.V."/>
            <person name="Jeffries T.W."/>
        </authorList>
    </citation>
    <scope>NUCLEOTIDE SEQUENCE [LARGE SCALE GENOMIC DNA]</scope>
    <source>
        <strain evidence="6">NRRL Y-1933</strain>
    </source>
</reference>
<accession>A0A1E4RGM6</accession>
<dbReference type="Gene3D" id="3.40.50.11500">
    <property type="match status" value="1"/>
</dbReference>
<dbReference type="InterPro" id="IPR043153">
    <property type="entry name" value="DENN_C"/>
</dbReference>
<dbReference type="InterPro" id="IPR018307">
    <property type="entry name" value="ABL9/DENND6_dom"/>
</dbReference>
<dbReference type="OrthoDB" id="26278at2759"/>
<name>A0A1E4RGM6_9ASCO</name>
<keyword evidence="2" id="KW-0175">Coiled coil</keyword>
<evidence type="ECO:0000259" key="4">
    <source>
        <dbReference type="PROSITE" id="PS50211"/>
    </source>
</evidence>
<organism evidence="5 6">
    <name type="scientific">Hyphopichia burtonii NRRL Y-1933</name>
    <dbReference type="NCBI Taxonomy" id="984485"/>
    <lineage>
        <taxon>Eukaryota</taxon>
        <taxon>Fungi</taxon>
        <taxon>Dikarya</taxon>
        <taxon>Ascomycota</taxon>
        <taxon>Saccharomycotina</taxon>
        <taxon>Pichiomycetes</taxon>
        <taxon>Debaryomycetaceae</taxon>
        <taxon>Hyphopichia</taxon>
    </lineage>
</organism>
<dbReference type="InterPro" id="IPR037516">
    <property type="entry name" value="Tripartite_DENN"/>
</dbReference>
<proteinExistence type="inferred from homology"/>
<dbReference type="PANTHER" id="PTHR31017:SF1">
    <property type="entry name" value="LATE SECRETORY PATHWAY PROTEIN AVL9 HOMOLOG"/>
    <property type="match status" value="1"/>
</dbReference>
<gene>
    <name evidence="5" type="ORF">HYPBUDRAFT_110862</name>
</gene>
<feature type="domain" description="UDENN" evidence="4">
    <location>
        <begin position="151"/>
        <end position="607"/>
    </location>
</feature>
<dbReference type="Pfam" id="PF09794">
    <property type="entry name" value="Avl9"/>
    <property type="match status" value="1"/>
</dbReference>
<evidence type="ECO:0000256" key="2">
    <source>
        <dbReference type="SAM" id="Coils"/>
    </source>
</evidence>